<dbReference type="GO" id="GO:0005737">
    <property type="term" value="C:cytoplasm"/>
    <property type="evidence" value="ECO:0007669"/>
    <property type="project" value="UniProtKB-SubCell"/>
</dbReference>
<dbReference type="PIRSF" id="PIRSF036421">
    <property type="entry name" value="Tricorn_protease"/>
    <property type="match status" value="1"/>
</dbReference>
<evidence type="ECO:0000259" key="12">
    <source>
        <dbReference type="PROSITE" id="PS50106"/>
    </source>
</evidence>
<feature type="chain" id="PRO_5020643309" description="Tricorn protease homolog" evidence="11">
    <location>
        <begin position="28"/>
        <end position="1083"/>
    </location>
</feature>
<evidence type="ECO:0000256" key="4">
    <source>
        <dbReference type="ARBA" id="ARBA00022670"/>
    </source>
</evidence>
<dbReference type="SUPFAM" id="SSF82171">
    <property type="entry name" value="DPP6 N-terminal domain-like"/>
    <property type="match status" value="1"/>
</dbReference>
<dbReference type="InterPro" id="IPR011659">
    <property type="entry name" value="WD40"/>
</dbReference>
<dbReference type="Gene3D" id="3.90.226.10">
    <property type="entry name" value="2-enoyl-CoA Hydratase, Chain A, domain 1"/>
    <property type="match status" value="1"/>
</dbReference>
<dbReference type="Pfam" id="PF14684">
    <property type="entry name" value="Tricorn_C1"/>
    <property type="match status" value="1"/>
</dbReference>
<feature type="active site" description="Charge relay system" evidence="8">
    <location>
        <position position="767"/>
    </location>
</feature>
<evidence type="ECO:0000256" key="11">
    <source>
        <dbReference type="SAM" id="SignalP"/>
    </source>
</evidence>
<dbReference type="RefSeq" id="WP_129206203.1">
    <property type="nucleotide sequence ID" value="NZ_BMGU01000001.1"/>
</dbReference>
<dbReference type="InterPro" id="IPR036034">
    <property type="entry name" value="PDZ_sf"/>
</dbReference>
<proteinExistence type="inferred from homology"/>
<feature type="signal peptide" evidence="11">
    <location>
        <begin position="1"/>
        <end position="27"/>
    </location>
</feature>
<dbReference type="CDD" id="cd00136">
    <property type="entry name" value="PDZ_canonical"/>
    <property type="match status" value="1"/>
</dbReference>
<comment type="subcellular location">
    <subcellularLocation>
        <location evidence="1 7">Cytoplasm</location>
    </subcellularLocation>
</comment>
<dbReference type="SMART" id="SM00228">
    <property type="entry name" value="PDZ"/>
    <property type="match status" value="1"/>
</dbReference>
<dbReference type="GO" id="GO:0006508">
    <property type="term" value="P:proteolysis"/>
    <property type="evidence" value="ECO:0007669"/>
    <property type="project" value="UniProtKB-UniRule"/>
</dbReference>
<dbReference type="Pfam" id="PF26549">
    <property type="entry name" value="Tricorn_N"/>
    <property type="match status" value="1"/>
</dbReference>
<dbReference type="Pfam" id="PF03572">
    <property type="entry name" value="Peptidase_S41"/>
    <property type="match status" value="1"/>
</dbReference>
<organism evidence="13 14">
    <name type="scientific">Silvibacterium dinghuense</name>
    <dbReference type="NCBI Taxonomy" id="1560006"/>
    <lineage>
        <taxon>Bacteria</taxon>
        <taxon>Pseudomonadati</taxon>
        <taxon>Acidobacteriota</taxon>
        <taxon>Terriglobia</taxon>
        <taxon>Terriglobales</taxon>
        <taxon>Acidobacteriaceae</taxon>
        <taxon>Silvibacterium</taxon>
    </lineage>
</organism>
<evidence type="ECO:0000256" key="1">
    <source>
        <dbReference type="ARBA" id="ARBA00004496"/>
    </source>
</evidence>
<comment type="similarity">
    <text evidence="2 7">Belongs to the peptidase S41B family.</text>
</comment>
<evidence type="ECO:0000313" key="14">
    <source>
        <dbReference type="Proteomes" id="UP000290253"/>
    </source>
</evidence>
<keyword evidence="5 7" id="KW-0378">Hydrolase</keyword>
<name>A0A4Q1SFZ0_9BACT</name>
<dbReference type="InterPro" id="IPR011042">
    <property type="entry name" value="6-blade_b-propeller_TolB-like"/>
</dbReference>
<dbReference type="SUPFAM" id="SSF69304">
    <property type="entry name" value="Tricorn protease N-terminal domain"/>
    <property type="match status" value="1"/>
</dbReference>
<feature type="compositionally biased region" description="Basic and acidic residues" evidence="10">
    <location>
        <begin position="565"/>
        <end position="589"/>
    </location>
</feature>
<dbReference type="GO" id="GO:0008236">
    <property type="term" value="F:serine-type peptidase activity"/>
    <property type="evidence" value="ECO:0007669"/>
    <property type="project" value="UniProtKB-UniRule"/>
</dbReference>
<dbReference type="Pfam" id="PF07676">
    <property type="entry name" value="PD40"/>
    <property type="match status" value="1"/>
</dbReference>
<dbReference type="AlphaFoldDB" id="A0A4Q1SFZ0"/>
<keyword evidence="14" id="KW-1185">Reference proteome</keyword>
<comment type="caution">
    <text evidence="13">The sequence shown here is derived from an EMBL/GenBank/DDBJ whole genome shotgun (WGS) entry which is preliminary data.</text>
</comment>
<evidence type="ECO:0000256" key="2">
    <source>
        <dbReference type="ARBA" id="ARBA00008524"/>
    </source>
</evidence>
<accession>A0A4Q1SFZ0</accession>
<evidence type="ECO:0000256" key="5">
    <source>
        <dbReference type="ARBA" id="ARBA00022801"/>
    </source>
</evidence>
<reference evidence="13 14" key="1">
    <citation type="journal article" date="2016" name="Int. J. Syst. Evol. Microbiol.">
        <title>Acidipila dinghuensis sp. nov., an acidobacterium isolated from forest soil.</title>
        <authorList>
            <person name="Jiang Y.W."/>
            <person name="Wang J."/>
            <person name="Chen M.H."/>
            <person name="Lv Y.Y."/>
            <person name="Qiu L.H."/>
        </authorList>
    </citation>
    <scope>NUCLEOTIDE SEQUENCE [LARGE SCALE GENOMIC DNA]</scope>
    <source>
        <strain evidence="13 14">DHOF10</strain>
    </source>
</reference>
<keyword evidence="3 7" id="KW-0963">Cytoplasm</keyword>
<dbReference type="Pfam" id="PF26550">
    <property type="entry name" value="Tricorn_2nd"/>
    <property type="match status" value="1"/>
</dbReference>
<dbReference type="InterPro" id="IPR001478">
    <property type="entry name" value="PDZ"/>
</dbReference>
<dbReference type="InterPro" id="IPR028204">
    <property type="entry name" value="Tricorn_C1"/>
</dbReference>
<protein>
    <recommendedName>
        <fullName evidence="7">Tricorn protease homolog</fullName>
        <ecNumber evidence="7">3.4.21.-</ecNumber>
    </recommendedName>
</protein>
<dbReference type="Gene3D" id="2.30.42.10">
    <property type="match status" value="1"/>
</dbReference>
<feature type="active site" description="Charge relay system" evidence="8">
    <location>
        <position position="1042"/>
    </location>
</feature>
<feature type="domain" description="PDZ" evidence="12">
    <location>
        <begin position="781"/>
        <end position="833"/>
    </location>
</feature>
<dbReference type="SMART" id="SM00245">
    <property type="entry name" value="TSPc"/>
    <property type="match status" value="1"/>
</dbReference>
<feature type="region of interest" description="Disordered" evidence="10">
    <location>
        <begin position="398"/>
        <end position="418"/>
    </location>
</feature>
<keyword evidence="11" id="KW-0732">Signal</keyword>
<evidence type="ECO:0000256" key="10">
    <source>
        <dbReference type="SAM" id="MobiDB-lite"/>
    </source>
</evidence>
<dbReference type="PROSITE" id="PS50106">
    <property type="entry name" value="PDZ"/>
    <property type="match status" value="1"/>
</dbReference>
<dbReference type="SUPFAM" id="SSF52096">
    <property type="entry name" value="ClpP/crotonase"/>
    <property type="match status" value="1"/>
</dbReference>
<dbReference type="EC" id="3.4.21.-" evidence="7"/>
<dbReference type="OrthoDB" id="9812068at2"/>
<evidence type="ECO:0000313" key="13">
    <source>
        <dbReference type="EMBL" id="RXS96454.1"/>
    </source>
</evidence>
<dbReference type="EMBL" id="SDMK01000001">
    <property type="protein sequence ID" value="RXS96454.1"/>
    <property type="molecule type" value="Genomic_DNA"/>
</dbReference>
<evidence type="ECO:0000256" key="9">
    <source>
        <dbReference type="PIRSR" id="PIRSR036421-3"/>
    </source>
</evidence>
<dbReference type="Gene3D" id="2.120.10.60">
    <property type="entry name" value="Tricorn protease N-terminal domain"/>
    <property type="match status" value="1"/>
</dbReference>
<dbReference type="Gene3D" id="2.120.10.30">
    <property type="entry name" value="TolB, C-terminal domain"/>
    <property type="match status" value="2"/>
</dbReference>
<dbReference type="InterPro" id="IPR029045">
    <property type="entry name" value="ClpP/crotonase-like_dom_sf"/>
</dbReference>
<evidence type="ECO:0000256" key="6">
    <source>
        <dbReference type="ARBA" id="ARBA00022825"/>
    </source>
</evidence>
<evidence type="ECO:0000256" key="8">
    <source>
        <dbReference type="PIRSR" id="PIRSR036421-1"/>
    </source>
</evidence>
<feature type="site" description="Transition state stabilizer; via amide nitrogen" evidence="9">
    <location>
        <position position="987"/>
    </location>
</feature>
<dbReference type="SUPFAM" id="SSF50156">
    <property type="entry name" value="PDZ domain-like"/>
    <property type="match status" value="1"/>
</dbReference>
<feature type="region of interest" description="Disordered" evidence="10">
    <location>
        <begin position="543"/>
        <end position="591"/>
    </location>
</feature>
<dbReference type="Proteomes" id="UP000290253">
    <property type="component" value="Unassembled WGS sequence"/>
</dbReference>
<keyword evidence="6 7" id="KW-0720">Serine protease</keyword>
<dbReference type="Gene3D" id="3.30.750.44">
    <property type="match status" value="1"/>
</dbReference>
<sequence length="1083" mass="119173">MTALSHRLRGPFLASLCFASTCFLAHAAPASRPSLAEPALSPDGKEIAFASGGDIWTVPAEGGIAHLLVTDPATESRPMYSPDGTQLAFISTRTGSGDIYILTLATGELRRLTFSDLPDQLDGWSRDGKWIYFTSAANDIAHLPDIFRVSAAGGTPLEVSRERYLSEFESAPSPDGENVALIAKGISYAQWWRSGHAHIDETELWLKPLADSTPAKVLIPADAKHAWPMWSQDGHTLYFMSDKSGAENLWSLTLGGEPKQLTHFEHGRVLYPSICVDGKAIVFERNLTIWKYDIASGKAAEVPITLRGVPSSPDIRHTTENHFDEMELSPDGKKMALVAHGDVFVIPAKDGGDGFRVTATPERESDLHWSSDSMRLVYVSERGGHHNLYEYDFKTNKERPLTSGTDENENPRWSPDGKSIVYTRNERELRLIALEGMSDKVLANDLMEEPTIEWSANSQWIAYTTVGVDAFRNIKVIPAAGGEAHFVSFLANGESAFNIVWAPDGKYLLFETAQRSEDFEIARVDLTPHVPKYREDELRDLFHAPGQPAPKQDDTKTKPATTTPEEAKTGDKEADKDAEKDKKEADKNKPFNIDFDGIRDRLTLLPLGLNAMEPHISPDGKTLVFSARSENHSNLYSYSLEENPKEPPVPKQLTANAEDKGSITFSPDSKELLILEDGQPRRITLESGQAKPIQATATMDIDFNTDKVVAFNEAWSVLNRRFYDQDFHGRNWSELHDTFAPYIAGSRTPDEMRRDINLMIGELDASHSGISGGAAHPVKTGRLGLRFDRADYEAGKGLVIREIVPLGPAAVEGSMHVGEKLVAVNGTPIDGHTNLNQLLEDQVGRRVVLRISATDGKERDAVVQPVDSATESGLLYRGWVEHNRAMVEKLSGGKLGYVHIADMGDHSLKQLYIDLDAQNEGREGVVVDVRNNNGGYVNGYAIDVLSRKNYLLMTTRGEPTTPSRQMLGQRALGLPTVLLTNESSLSDAEDFTEGYRALHLGKVVGTPTAGWIIFTGGTGLIDGSAVRLPEIRVQDLRGQTMEGHPRPVDVEVVRQPGETLEDHDSQLEKAVSVLLDQLKAGKS</sequence>
<feature type="active site" description="Nucleophile" evidence="8">
    <location>
        <position position="986"/>
    </location>
</feature>
<dbReference type="PANTHER" id="PTHR43253">
    <property type="entry name" value="TRICORN PROTEASE HOMOLOG 2-RELATED"/>
    <property type="match status" value="1"/>
</dbReference>
<dbReference type="InterPro" id="IPR005151">
    <property type="entry name" value="Tail-specific_protease"/>
</dbReference>
<dbReference type="Pfam" id="PF00595">
    <property type="entry name" value="PDZ"/>
    <property type="match status" value="1"/>
</dbReference>
<evidence type="ECO:0000256" key="7">
    <source>
        <dbReference type="PIRNR" id="PIRNR036421"/>
    </source>
</evidence>
<gene>
    <name evidence="13" type="ORF">ESZ00_00370</name>
</gene>
<keyword evidence="4 7" id="KW-0645">Protease</keyword>
<dbReference type="PANTHER" id="PTHR43253:SF1">
    <property type="entry name" value="TRICORN PROTEASE HOMOLOG 2-RELATED"/>
    <property type="match status" value="1"/>
</dbReference>
<dbReference type="CDD" id="cd07562">
    <property type="entry name" value="Peptidase_S41_TRI"/>
    <property type="match status" value="1"/>
</dbReference>
<evidence type="ECO:0000256" key="3">
    <source>
        <dbReference type="ARBA" id="ARBA00022490"/>
    </source>
</evidence>
<dbReference type="InterPro" id="IPR012393">
    <property type="entry name" value="Tricorn_protease"/>
</dbReference>
<comment type="function">
    <text evidence="7">Degrades oligopeptides.</text>
</comment>